<sequence>ARYLTLSVSAIICLLIFSRPFVQRQIFGACSCGQCVANLVYDTWFRQHYNPYIQPLLNKQNSKFSDGLYKWWQKLQSKSKVNYKTVVETVFGIFPNEEEYSDAGPGRCRTCAVVGNSGNLKGSHYGGFEQDVGFKTTHRIMYPESAVDVDNMTHLVLIPFKTLDLQWLISVFTTQHIDRTYVPVKSAIRANRDKVMILHPGFLKYVQERWLQRNGRYPSTGFITMIFALHICDQVSVFGFGADKNGNWHHYFEHNNHHRNAGNHGGSYEYFIALKLHEKKGIHLYKG</sequence>
<dbReference type="PIRSF" id="PIRSF005557">
    <property type="entry name" value="Sialyl_trans"/>
    <property type="match status" value="1"/>
</dbReference>
<evidence type="ECO:0000256" key="5">
    <source>
        <dbReference type="ARBA" id="ARBA00022525"/>
    </source>
</evidence>
<dbReference type="GO" id="GO:0097503">
    <property type="term" value="P:sialylation"/>
    <property type="evidence" value="ECO:0007669"/>
    <property type="project" value="TreeGrafter"/>
</dbReference>
<keyword evidence="8" id="KW-0812">Transmembrane</keyword>
<evidence type="ECO:0000256" key="13">
    <source>
        <dbReference type="ARBA" id="ARBA00023157"/>
    </source>
</evidence>
<evidence type="ECO:0000256" key="23">
    <source>
        <dbReference type="PIRSR" id="PIRSR005557-2"/>
    </source>
</evidence>
<evidence type="ECO:0000256" key="18">
    <source>
        <dbReference type="ARBA" id="ARBA00041997"/>
    </source>
</evidence>
<evidence type="ECO:0000256" key="1">
    <source>
        <dbReference type="ARBA" id="ARBA00004447"/>
    </source>
</evidence>
<evidence type="ECO:0000256" key="15">
    <source>
        <dbReference type="ARBA" id="ARBA00039107"/>
    </source>
</evidence>
<dbReference type="InterPro" id="IPR001675">
    <property type="entry name" value="Glyco_trans_29"/>
</dbReference>
<keyword evidence="10" id="KW-1133">Transmembrane helix</keyword>
<dbReference type="EMBL" id="SRMA01026899">
    <property type="protein sequence ID" value="TRY65703.1"/>
    <property type="molecule type" value="Genomic_DNA"/>
</dbReference>
<keyword evidence="14" id="KW-0325">Glycoprotein</keyword>
<keyword evidence="5" id="KW-0964">Secreted</keyword>
<gene>
    <name evidence="25" type="ORF">DNTS_005552</name>
</gene>
<comment type="pathway">
    <text evidence="3">Protein modification; protein glycosylation.</text>
</comment>
<evidence type="ECO:0000256" key="21">
    <source>
        <dbReference type="ARBA" id="ARBA00042682"/>
    </source>
</evidence>
<dbReference type="Gene3D" id="3.90.1480.20">
    <property type="entry name" value="Glycosyl transferase family 29"/>
    <property type="match status" value="1"/>
</dbReference>
<dbReference type="Pfam" id="PF00777">
    <property type="entry name" value="Glyco_transf_29"/>
    <property type="match status" value="1"/>
</dbReference>
<evidence type="ECO:0000256" key="22">
    <source>
        <dbReference type="ARBA" id="ARBA00042991"/>
    </source>
</evidence>
<evidence type="ECO:0000256" key="10">
    <source>
        <dbReference type="ARBA" id="ARBA00022989"/>
    </source>
</evidence>
<evidence type="ECO:0000256" key="20">
    <source>
        <dbReference type="ARBA" id="ARBA00042448"/>
    </source>
</evidence>
<evidence type="ECO:0000256" key="3">
    <source>
        <dbReference type="ARBA" id="ARBA00004922"/>
    </source>
</evidence>
<dbReference type="GO" id="GO:0005576">
    <property type="term" value="C:extracellular region"/>
    <property type="evidence" value="ECO:0007669"/>
    <property type="project" value="UniProtKB-SubCell"/>
</dbReference>
<dbReference type="STRING" id="623744.A0A553NJR5"/>
<keyword evidence="12" id="KW-0472">Membrane</keyword>
<feature type="chain" id="PRO_5022007088" description="CMP-N-acetylneuraminate-beta-galactosamide-alpha-2,3-sialyltransferase 1" evidence="24">
    <location>
        <begin position="25"/>
        <end position="287"/>
    </location>
</feature>
<dbReference type="InterPro" id="IPR038578">
    <property type="entry name" value="GT29-like_sf"/>
</dbReference>
<comment type="subcellular location">
    <subcellularLocation>
        <location evidence="1">Golgi apparatus</location>
        <location evidence="1">Golgi stack membrane</location>
        <topology evidence="1">Single-pass type II membrane protein</topology>
    </subcellularLocation>
    <subcellularLocation>
        <location evidence="2">Secreted</location>
    </subcellularLocation>
</comment>
<dbReference type="GO" id="GO:0003836">
    <property type="term" value="F:beta-galactoside (CMP) alpha-2,3-sialyltransferase activity"/>
    <property type="evidence" value="ECO:0007669"/>
    <property type="project" value="UniProtKB-EC"/>
</dbReference>
<name>A0A553NJR5_9TELE</name>
<evidence type="ECO:0000256" key="8">
    <source>
        <dbReference type="ARBA" id="ARBA00022692"/>
    </source>
</evidence>
<evidence type="ECO:0000256" key="6">
    <source>
        <dbReference type="ARBA" id="ARBA00022676"/>
    </source>
</evidence>
<comment type="similarity">
    <text evidence="4">Belongs to the glycosyltransferase 29 family.</text>
</comment>
<dbReference type="PANTHER" id="PTHR46032:SF6">
    <property type="entry name" value="CMP-N-ACETYLNEURAMINATE-BETA-GALACTOSAMIDE-ALPHA-2,3-SIALYLTRANSFERASE 1"/>
    <property type="match status" value="1"/>
</dbReference>
<protein>
    <recommendedName>
        <fullName evidence="16">CMP-N-acetylneuraminate-beta-galactosamide-alpha-2,3-sialyltransferase 1</fullName>
        <ecNumber evidence="15">2.4.3.4</ecNumber>
    </recommendedName>
    <alternativeName>
        <fullName evidence="22">Gal-NAc6S</fullName>
    </alternativeName>
    <alternativeName>
        <fullName evidence="20">Gal-beta-1,3-GalNAc-alpha-2,3-sialyltransferase</fullName>
    </alternativeName>
    <alternativeName>
        <fullName evidence="18">ST3Gal I</fullName>
    </alternativeName>
    <alternativeName>
        <fullName evidence="19">ST3GalA.1</fullName>
    </alternativeName>
    <alternativeName>
        <fullName evidence="17">ST3O</fullName>
    </alternativeName>
    <alternativeName>
        <fullName evidence="21">Sialyltransferase 4A</fullName>
    </alternativeName>
</protein>
<dbReference type="InterPro" id="IPR051757">
    <property type="entry name" value="Beta-gal_alpha2-3_sialyltrans"/>
</dbReference>
<evidence type="ECO:0000256" key="7">
    <source>
        <dbReference type="ARBA" id="ARBA00022679"/>
    </source>
</evidence>
<proteinExistence type="inferred from homology"/>
<comment type="caution">
    <text evidence="25">The sequence shown here is derived from an EMBL/GenBank/DDBJ whole genome shotgun (WGS) entry which is preliminary data.</text>
</comment>
<feature type="non-terminal residue" evidence="25">
    <location>
        <position position="287"/>
    </location>
</feature>
<dbReference type="EC" id="2.4.3.4" evidence="15"/>
<feature type="disulfide bond" evidence="23">
    <location>
        <begin position="111"/>
        <end position="232"/>
    </location>
</feature>
<accession>A0A553NJR5</accession>
<dbReference type="GO" id="GO:0032580">
    <property type="term" value="C:Golgi cisterna membrane"/>
    <property type="evidence" value="ECO:0007669"/>
    <property type="project" value="UniProtKB-SubCell"/>
</dbReference>
<feature type="non-terminal residue" evidence="25">
    <location>
        <position position="1"/>
    </location>
</feature>
<dbReference type="InterPro" id="IPR012163">
    <property type="entry name" value="Sialyl_trans"/>
</dbReference>
<keyword evidence="26" id="KW-1185">Reference proteome</keyword>
<evidence type="ECO:0000256" key="17">
    <source>
        <dbReference type="ARBA" id="ARBA00041507"/>
    </source>
</evidence>
<evidence type="ECO:0000256" key="2">
    <source>
        <dbReference type="ARBA" id="ARBA00004613"/>
    </source>
</evidence>
<evidence type="ECO:0000256" key="24">
    <source>
        <dbReference type="SAM" id="SignalP"/>
    </source>
</evidence>
<keyword evidence="7" id="KW-0808">Transferase</keyword>
<dbReference type="OrthoDB" id="10264956at2759"/>
<evidence type="ECO:0000256" key="19">
    <source>
        <dbReference type="ARBA" id="ARBA00042022"/>
    </source>
</evidence>
<keyword evidence="6" id="KW-0328">Glycosyltransferase</keyword>
<evidence type="ECO:0000313" key="25">
    <source>
        <dbReference type="EMBL" id="TRY65703.1"/>
    </source>
</evidence>
<keyword evidence="9" id="KW-0735">Signal-anchor</keyword>
<dbReference type="PANTHER" id="PTHR46032">
    <property type="entry name" value="ALPHA-2,3-SIALYLTRANSFERASE ST3GAL I ISOFORM X1"/>
    <property type="match status" value="1"/>
</dbReference>
<reference evidence="25 26" key="1">
    <citation type="journal article" date="2019" name="Sci. Data">
        <title>Hybrid genome assembly and annotation of Danionella translucida.</title>
        <authorList>
            <person name="Kadobianskyi M."/>
            <person name="Schulze L."/>
            <person name="Schuelke M."/>
            <person name="Judkewitz B."/>
        </authorList>
    </citation>
    <scope>NUCLEOTIDE SEQUENCE [LARGE SCALE GENOMIC DNA]</scope>
    <source>
        <strain evidence="25 26">Bolton</strain>
    </source>
</reference>
<organism evidence="25 26">
    <name type="scientific">Danionella cerebrum</name>
    <dbReference type="NCBI Taxonomy" id="2873325"/>
    <lineage>
        <taxon>Eukaryota</taxon>
        <taxon>Metazoa</taxon>
        <taxon>Chordata</taxon>
        <taxon>Craniata</taxon>
        <taxon>Vertebrata</taxon>
        <taxon>Euteleostomi</taxon>
        <taxon>Actinopterygii</taxon>
        <taxon>Neopterygii</taxon>
        <taxon>Teleostei</taxon>
        <taxon>Ostariophysi</taxon>
        <taxon>Cypriniformes</taxon>
        <taxon>Danionidae</taxon>
        <taxon>Danioninae</taxon>
        <taxon>Danionella</taxon>
    </lineage>
</organism>
<evidence type="ECO:0000256" key="16">
    <source>
        <dbReference type="ARBA" id="ARBA00040101"/>
    </source>
</evidence>
<evidence type="ECO:0000256" key="11">
    <source>
        <dbReference type="ARBA" id="ARBA00023034"/>
    </source>
</evidence>
<keyword evidence="13" id="KW-1015">Disulfide bond</keyword>
<evidence type="ECO:0000256" key="12">
    <source>
        <dbReference type="ARBA" id="ARBA00023136"/>
    </source>
</evidence>
<keyword evidence="24" id="KW-0732">Signal</keyword>
<evidence type="ECO:0000256" key="4">
    <source>
        <dbReference type="ARBA" id="ARBA00006003"/>
    </source>
</evidence>
<dbReference type="FunFam" id="3.90.1480.20:FF:000015">
    <property type="entry name" value="Lactosylceramide alpha-2,3-sialyltransferase"/>
    <property type="match status" value="1"/>
</dbReference>
<keyword evidence="11" id="KW-0333">Golgi apparatus</keyword>
<dbReference type="AlphaFoldDB" id="A0A553NJR5"/>
<feature type="signal peptide" evidence="24">
    <location>
        <begin position="1"/>
        <end position="24"/>
    </location>
</feature>
<dbReference type="Proteomes" id="UP000316079">
    <property type="component" value="Unassembled WGS sequence"/>
</dbReference>
<dbReference type="GO" id="GO:1901137">
    <property type="term" value="P:carbohydrate derivative biosynthetic process"/>
    <property type="evidence" value="ECO:0007669"/>
    <property type="project" value="UniProtKB-ARBA"/>
</dbReference>
<evidence type="ECO:0000313" key="26">
    <source>
        <dbReference type="Proteomes" id="UP000316079"/>
    </source>
</evidence>
<evidence type="ECO:0000256" key="14">
    <source>
        <dbReference type="ARBA" id="ARBA00023180"/>
    </source>
</evidence>
<evidence type="ECO:0000256" key="9">
    <source>
        <dbReference type="ARBA" id="ARBA00022968"/>
    </source>
</evidence>